<evidence type="ECO:0000313" key="3">
    <source>
        <dbReference type="Proteomes" id="UP000799777"/>
    </source>
</evidence>
<reference evidence="2" key="1">
    <citation type="journal article" date="2020" name="Stud. Mycol.">
        <title>101 Dothideomycetes genomes: a test case for predicting lifestyles and emergence of pathogens.</title>
        <authorList>
            <person name="Haridas S."/>
            <person name="Albert R."/>
            <person name="Binder M."/>
            <person name="Bloem J."/>
            <person name="Labutti K."/>
            <person name="Salamov A."/>
            <person name="Andreopoulos B."/>
            <person name="Baker S."/>
            <person name="Barry K."/>
            <person name="Bills G."/>
            <person name="Bluhm B."/>
            <person name="Cannon C."/>
            <person name="Castanera R."/>
            <person name="Culley D."/>
            <person name="Daum C."/>
            <person name="Ezra D."/>
            <person name="Gonzalez J."/>
            <person name="Henrissat B."/>
            <person name="Kuo A."/>
            <person name="Liang C."/>
            <person name="Lipzen A."/>
            <person name="Lutzoni F."/>
            <person name="Magnuson J."/>
            <person name="Mondo S."/>
            <person name="Nolan M."/>
            <person name="Ohm R."/>
            <person name="Pangilinan J."/>
            <person name="Park H.-J."/>
            <person name="Ramirez L."/>
            <person name="Alfaro M."/>
            <person name="Sun H."/>
            <person name="Tritt A."/>
            <person name="Yoshinaga Y."/>
            <person name="Zwiers L.-H."/>
            <person name="Turgeon B."/>
            <person name="Goodwin S."/>
            <person name="Spatafora J."/>
            <person name="Crous P."/>
            <person name="Grigoriev I."/>
        </authorList>
    </citation>
    <scope>NUCLEOTIDE SEQUENCE</scope>
    <source>
        <strain evidence="2">CBS 110217</strain>
    </source>
</reference>
<dbReference type="PANTHER" id="PTHR24148">
    <property type="entry name" value="ANKYRIN REPEAT DOMAIN-CONTAINING PROTEIN 39 HOMOLOG-RELATED"/>
    <property type="match status" value="1"/>
</dbReference>
<accession>A0A9P4LN07</accession>
<protein>
    <submittedName>
        <fullName evidence="2">Uncharacterized protein</fullName>
    </submittedName>
</protein>
<dbReference type="PANTHER" id="PTHR24148:SF73">
    <property type="entry name" value="HET DOMAIN PROTEIN (AFU_ORTHOLOGUE AFUA_8G01020)"/>
    <property type="match status" value="1"/>
</dbReference>
<dbReference type="Proteomes" id="UP000799777">
    <property type="component" value="Unassembled WGS sequence"/>
</dbReference>
<name>A0A9P4LN07_9PLEO</name>
<evidence type="ECO:0000256" key="1">
    <source>
        <dbReference type="SAM" id="MobiDB-lite"/>
    </source>
</evidence>
<evidence type="ECO:0000313" key="2">
    <source>
        <dbReference type="EMBL" id="KAF2029444.1"/>
    </source>
</evidence>
<proteinExistence type="predicted"/>
<organism evidence="2 3">
    <name type="scientific">Setomelanomma holmii</name>
    <dbReference type="NCBI Taxonomy" id="210430"/>
    <lineage>
        <taxon>Eukaryota</taxon>
        <taxon>Fungi</taxon>
        <taxon>Dikarya</taxon>
        <taxon>Ascomycota</taxon>
        <taxon>Pezizomycotina</taxon>
        <taxon>Dothideomycetes</taxon>
        <taxon>Pleosporomycetidae</taxon>
        <taxon>Pleosporales</taxon>
        <taxon>Pleosporineae</taxon>
        <taxon>Phaeosphaeriaceae</taxon>
        <taxon>Setomelanomma</taxon>
    </lineage>
</organism>
<keyword evidence="3" id="KW-1185">Reference proteome</keyword>
<dbReference type="OrthoDB" id="2157530at2759"/>
<feature type="region of interest" description="Disordered" evidence="1">
    <location>
        <begin position="1"/>
        <end position="20"/>
    </location>
</feature>
<sequence>MLHPFVSSRQRRKPWDDQDHKSNGDSLYQLFQKVHAGHDFRATVGCDMIYRLCGLANDTKELGVVLRYPRKEAEEEEVRLHTAMVYTDLVRKIIEKTGSVDLLTFSQYLKKDMTLPSWVPYWQSHLRNSFPSTDKDKAVDYPAAAIASHLEEKGLLPSWVPNWRVEIDRSFAWMSEPTQPPLFNAYNGQPLELSASTDYGDTILALEGCILDEIEEIGGLPVEELYEYLSQVQQMCLLSRPKVRTYTRTLKGGMKQSGEFQSQTLIEMKSIPPIRAKKACKLKCNHCLAQLELQTQFQSLSTLDEYKAKAAQVDAMDRERASDTDGRSSNGSLFRIRMQDLVGKRPFLSKIGCAGMVPIFMRP</sequence>
<comment type="caution">
    <text evidence="2">The sequence shown here is derived from an EMBL/GenBank/DDBJ whole genome shotgun (WGS) entry which is preliminary data.</text>
</comment>
<dbReference type="InterPro" id="IPR052895">
    <property type="entry name" value="HetReg/Transcr_Mod"/>
</dbReference>
<dbReference type="AlphaFoldDB" id="A0A9P4LN07"/>
<gene>
    <name evidence="2" type="ORF">EK21DRAFT_89849</name>
</gene>
<dbReference type="EMBL" id="ML978201">
    <property type="protein sequence ID" value="KAF2029444.1"/>
    <property type="molecule type" value="Genomic_DNA"/>
</dbReference>